<keyword evidence="2" id="KW-0732">Signal</keyword>
<keyword evidence="4" id="KW-1185">Reference proteome</keyword>
<feature type="signal peptide" evidence="2">
    <location>
        <begin position="1"/>
        <end position="21"/>
    </location>
</feature>
<dbReference type="RefSeq" id="WP_257714505.1">
    <property type="nucleotide sequence ID" value="NZ_JANJOU010000001.1"/>
</dbReference>
<dbReference type="EMBL" id="JANJOU010000001">
    <property type="protein sequence ID" value="MCR0980838.1"/>
    <property type="molecule type" value="Genomic_DNA"/>
</dbReference>
<evidence type="ECO:0000313" key="4">
    <source>
        <dbReference type="Proteomes" id="UP001524642"/>
    </source>
</evidence>
<gene>
    <name evidence="3" type="ORF">NRP21_02110</name>
</gene>
<sequence length="202" mass="20991">MSLPRLVVLAALALPALPASAQTAPPATLPTRDVAVTYRALGAGAPPGPLRMAWSVAEGRQRVEPPGAPGWILLDRKAGTGLMVIDQQRMLMPMPPDMVRVITQPVPEGVRFERRGTATIAGLTCTEWAASGPQGQGVACLTEDGVTLRATGQGPNGQQGGMEATEVRYGAQDPARFQVPQGYQTMQGAPGAPAAPGTQPPR</sequence>
<proteinExistence type="predicted"/>
<protein>
    <recommendedName>
        <fullName evidence="5">DUF4412 domain-containing protein</fullName>
    </recommendedName>
</protein>
<comment type="caution">
    <text evidence="3">The sequence shown here is derived from an EMBL/GenBank/DDBJ whole genome shotgun (WGS) entry which is preliminary data.</text>
</comment>
<accession>A0ABT1X0C8</accession>
<feature type="region of interest" description="Disordered" evidence="1">
    <location>
        <begin position="180"/>
        <end position="202"/>
    </location>
</feature>
<reference evidence="3 4" key="1">
    <citation type="submission" date="2022-06" db="EMBL/GenBank/DDBJ databases">
        <title>Roseomonas CN29.</title>
        <authorList>
            <person name="Cheng Y."/>
            <person name="He X."/>
        </authorList>
    </citation>
    <scope>NUCLEOTIDE SEQUENCE [LARGE SCALE GENOMIC DNA]</scope>
    <source>
        <strain evidence="3 4">CN29</strain>
    </source>
</reference>
<organism evidence="3 4">
    <name type="scientific">Roseomonas populi</name>
    <dbReference type="NCBI Taxonomy" id="3121582"/>
    <lineage>
        <taxon>Bacteria</taxon>
        <taxon>Pseudomonadati</taxon>
        <taxon>Pseudomonadota</taxon>
        <taxon>Alphaproteobacteria</taxon>
        <taxon>Acetobacterales</taxon>
        <taxon>Roseomonadaceae</taxon>
        <taxon>Roseomonas</taxon>
    </lineage>
</organism>
<evidence type="ECO:0000313" key="3">
    <source>
        <dbReference type="EMBL" id="MCR0980838.1"/>
    </source>
</evidence>
<evidence type="ECO:0008006" key="5">
    <source>
        <dbReference type="Google" id="ProtNLM"/>
    </source>
</evidence>
<evidence type="ECO:0000256" key="2">
    <source>
        <dbReference type="SAM" id="SignalP"/>
    </source>
</evidence>
<feature type="chain" id="PRO_5047136074" description="DUF4412 domain-containing protein" evidence="2">
    <location>
        <begin position="22"/>
        <end position="202"/>
    </location>
</feature>
<dbReference type="Proteomes" id="UP001524642">
    <property type="component" value="Unassembled WGS sequence"/>
</dbReference>
<name>A0ABT1X0C8_9PROT</name>
<evidence type="ECO:0000256" key="1">
    <source>
        <dbReference type="SAM" id="MobiDB-lite"/>
    </source>
</evidence>
<feature type="compositionally biased region" description="Low complexity" evidence="1">
    <location>
        <begin position="188"/>
        <end position="202"/>
    </location>
</feature>